<dbReference type="InterPro" id="IPR007921">
    <property type="entry name" value="CHAP_dom"/>
</dbReference>
<feature type="compositionally biased region" description="Basic and acidic residues" evidence="3">
    <location>
        <begin position="346"/>
        <end position="359"/>
    </location>
</feature>
<dbReference type="SMART" id="SM00287">
    <property type="entry name" value="SH3b"/>
    <property type="match status" value="1"/>
</dbReference>
<protein>
    <recommendedName>
        <fullName evidence="2">N-acetylmuramoyl-L-alanine amidase</fullName>
        <ecNumber evidence="2">3.5.1.28</ecNumber>
    </recommendedName>
</protein>
<dbReference type="SUPFAM" id="SSF54001">
    <property type="entry name" value="Cysteine proteinases"/>
    <property type="match status" value="1"/>
</dbReference>
<dbReference type="Pfam" id="PF08460">
    <property type="entry name" value="SH3_5"/>
    <property type="match status" value="1"/>
</dbReference>
<dbReference type="EMBL" id="HG796218">
    <property type="protein sequence ID" value="CDL65142.2"/>
    <property type="molecule type" value="Genomic_DNA"/>
</dbReference>
<dbReference type="Pfam" id="PF01510">
    <property type="entry name" value="Amidase_2"/>
    <property type="match status" value="1"/>
</dbReference>
<dbReference type="GO" id="GO:0009253">
    <property type="term" value="P:peptidoglycan catabolic process"/>
    <property type="evidence" value="ECO:0007669"/>
    <property type="project" value="InterPro"/>
</dbReference>
<evidence type="ECO:0000256" key="3">
    <source>
        <dbReference type="SAM" id="MobiDB-lite"/>
    </source>
</evidence>
<name>A0A077RGT8_STAXY</name>
<dbReference type="Gene3D" id="2.30.30.40">
    <property type="entry name" value="SH3 Domains"/>
    <property type="match status" value="1"/>
</dbReference>
<dbReference type="SUPFAM" id="SSF55846">
    <property type="entry name" value="N-acetylmuramoyl-L-alanine amidase-like"/>
    <property type="match status" value="1"/>
</dbReference>
<dbReference type="SMART" id="SM00644">
    <property type="entry name" value="Ami_2"/>
    <property type="match status" value="1"/>
</dbReference>
<feature type="domain" description="Peptidase C51" evidence="4">
    <location>
        <begin position="3"/>
        <end position="131"/>
    </location>
</feature>
<dbReference type="InterPro" id="IPR036505">
    <property type="entry name" value="Amidase/PGRP_sf"/>
</dbReference>
<feature type="region of interest" description="Disordered" evidence="3">
    <location>
        <begin position="340"/>
        <end position="359"/>
    </location>
</feature>
<dbReference type="InterPro" id="IPR002502">
    <property type="entry name" value="Amidase_domain"/>
</dbReference>
<proteinExistence type="predicted"/>
<reference evidence="5" key="1">
    <citation type="journal article" date="2014" name="Antimicrob. Agents Chemother.">
        <title>The Novel Macrolide-Lincosamide-Streptogramin B Resistance Gene erm(44) Is Associated with a Prophage in Staphylococcus xylosus.</title>
        <authorList>
            <person name="Wipf J.R."/>
            <person name="Schwendener S."/>
            <person name="Perreten V."/>
        </authorList>
    </citation>
    <scope>NUCLEOTIDE SEQUENCE</scope>
    <source>
        <strain evidence="5">JW4341</strain>
    </source>
</reference>
<dbReference type="EC" id="3.5.1.28" evidence="2"/>
<accession>A0A077RGT8</accession>
<dbReference type="GO" id="GO:0008745">
    <property type="term" value="F:N-acetylmuramoyl-L-alanine amidase activity"/>
    <property type="evidence" value="ECO:0007669"/>
    <property type="project" value="UniProtKB-EC"/>
</dbReference>
<dbReference type="PROSITE" id="PS50911">
    <property type="entry name" value="CHAP"/>
    <property type="match status" value="1"/>
</dbReference>
<dbReference type="Pfam" id="PF05257">
    <property type="entry name" value="CHAP"/>
    <property type="match status" value="1"/>
</dbReference>
<organism evidence="5">
    <name type="scientific">Staphylococcus xylosus</name>
    <dbReference type="NCBI Taxonomy" id="1288"/>
    <lineage>
        <taxon>Bacteria</taxon>
        <taxon>Bacillati</taxon>
        <taxon>Bacillota</taxon>
        <taxon>Bacilli</taxon>
        <taxon>Bacillales</taxon>
        <taxon>Staphylococcaceae</taxon>
        <taxon>Staphylococcus</taxon>
    </lineage>
</organism>
<evidence type="ECO:0000313" key="5">
    <source>
        <dbReference type="EMBL" id="CDL65142.2"/>
    </source>
</evidence>
<dbReference type="InterPro" id="IPR038765">
    <property type="entry name" value="Papain-like_cys_pep_sf"/>
</dbReference>
<dbReference type="AlphaFoldDB" id="A0A077RGT8"/>
<dbReference type="InterPro" id="IPR003646">
    <property type="entry name" value="SH3-like_bac-type"/>
</dbReference>
<dbReference type="Gene3D" id="3.90.1720.10">
    <property type="entry name" value="endopeptidase domain like (from Nostoc punctiforme)"/>
    <property type="match status" value="1"/>
</dbReference>
<sequence length="455" mass="51274">MKKQEAVNWAVKNIGKSLTAGQSNGAQCATFIIEFLKAHFDVHPTGNAVDFIDYKYPEGFQVIKNTKKFIPQKGDVFVLDDGSYGHTGMITNANQYLFDSIDQNWYNASNNGSPAAFIQDHVYDDFVGVIRPPYKDAEKGVTTESTKIETINHSINYTMNERVGSIDGVVIHNTADSISAKEQYNRLSNASVARYEGGVAHYYGDRKTMWRAIDTFRIAWHVADNYGNGHYLGYEVCESMSANNKDFVKNEQTIFKQAAIDMLYYGLKPNRKTVKLHNQFVATACPHRSMALHVDFDPIISGAPSTAKQHEMQDYFIKEITKYYKNPTLDVGVPDNFTDGVTIPTDEQKKNPVKDKGEKVGNKWRRNQHNILWKPEKGTFTANSNIYTRYNGPWTGWGIAGMLYAGQSVNYNEIYDFDGYIWIAWTVDSGARVYMPIGDSNGNGSRIGDAWGTFS</sequence>
<comment type="catalytic activity">
    <reaction evidence="1">
        <text>Hydrolyzes the link between N-acetylmuramoyl residues and L-amino acid residues in certain cell-wall glycopeptides.</text>
        <dbReference type="EC" id="3.5.1.28"/>
    </reaction>
</comment>
<evidence type="ECO:0000259" key="4">
    <source>
        <dbReference type="PROSITE" id="PS50911"/>
    </source>
</evidence>
<evidence type="ECO:0000256" key="2">
    <source>
        <dbReference type="ARBA" id="ARBA00011901"/>
    </source>
</evidence>
<dbReference type="Gene3D" id="3.40.80.10">
    <property type="entry name" value="Peptidoglycan recognition protein-like"/>
    <property type="match status" value="1"/>
</dbReference>
<evidence type="ECO:0000256" key="1">
    <source>
        <dbReference type="ARBA" id="ARBA00001561"/>
    </source>
</evidence>